<dbReference type="EMBL" id="CH473983">
    <property type="protein sequence ID" value="EDM00476.1"/>
    <property type="molecule type" value="Genomic_DNA"/>
</dbReference>
<accession>A6JEY4</accession>
<dbReference type="Proteomes" id="UP000234681">
    <property type="component" value="Chromosome 3"/>
</dbReference>
<sequence length="47" mass="5416">MKDVLVSRSYDFYLQSCRLESFLPQQGLCYPLWLDNPLDDGQTVCSA</sequence>
<name>A6JEY4_RAT</name>
<proteinExistence type="predicted"/>
<reference evidence="1 2" key="1">
    <citation type="submission" date="2005-09" db="EMBL/GenBank/DDBJ databases">
        <authorList>
            <person name="Mural R.J."/>
            <person name="Li P.W."/>
            <person name="Adams M.D."/>
            <person name="Amanatides P.G."/>
            <person name="Baden-Tillson H."/>
            <person name="Barnstead M."/>
            <person name="Chin S.H."/>
            <person name="Dew I."/>
            <person name="Evans C.A."/>
            <person name="Ferriera S."/>
            <person name="Flanigan M."/>
            <person name="Fosler C."/>
            <person name="Glodek A."/>
            <person name="Gu Z."/>
            <person name="Holt R.A."/>
            <person name="Jennings D."/>
            <person name="Kraft C.L."/>
            <person name="Lu F."/>
            <person name="Nguyen T."/>
            <person name="Nusskern D.R."/>
            <person name="Pfannkoch C.M."/>
            <person name="Sitter C."/>
            <person name="Sutton G.G."/>
            <person name="Venter J.C."/>
            <person name="Wang Z."/>
            <person name="Woodage T."/>
            <person name="Zheng X.H."/>
            <person name="Zhong F."/>
        </authorList>
    </citation>
    <scope>NUCLEOTIDE SEQUENCE [LARGE SCALE GENOMIC DNA]</scope>
    <source>
        <strain>BN</strain>
        <strain evidence="2">Sprague-Dawley</strain>
    </source>
</reference>
<protein>
    <submittedName>
        <fullName evidence="1">RCG37678</fullName>
    </submittedName>
</protein>
<gene>
    <name evidence="1" type="ORF">rCG_37678</name>
</gene>
<evidence type="ECO:0000313" key="2">
    <source>
        <dbReference type="Proteomes" id="UP000234681"/>
    </source>
</evidence>
<evidence type="ECO:0000313" key="1">
    <source>
        <dbReference type="EMBL" id="EDM00476.1"/>
    </source>
</evidence>
<dbReference type="AlphaFoldDB" id="A6JEY4"/>
<organism evidence="1 2">
    <name type="scientific">Rattus norvegicus</name>
    <name type="common">Rat</name>
    <dbReference type="NCBI Taxonomy" id="10116"/>
    <lineage>
        <taxon>Eukaryota</taxon>
        <taxon>Metazoa</taxon>
        <taxon>Chordata</taxon>
        <taxon>Craniata</taxon>
        <taxon>Vertebrata</taxon>
        <taxon>Euteleostomi</taxon>
        <taxon>Mammalia</taxon>
        <taxon>Eutheria</taxon>
        <taxon>Euarchontoglires</taxon>
        <taxon>Glires</taxon>
        <taxon>Rodentia</taxon>
        <taxon>Myomorpha</taxon>
        <taxon>Muroidea</taxon>
        <taxon>Muridae</taxon>
        <taxon>Murinae</taxon>
        <taxon>Rattus</taxon>
    </lineage>
</organism>